<sequence>MSTIGLTIFGLTALLALTSLLPPLASRMRLPYSVLLAIVGCGLGLISTAQPLAHRAVFDDFIIALRHLDISAETFLYVFLPALLFETALSINVRRLLDDITPIMAMAVVAVVICTVVTGFFLSAVSPFSLLACLMLGAIVATTDPAAVVAIFREIGAPRRLTILVEGESLLNDAAAIAIYVLLLGALLEGRPINAFAAIGQFLFSFIGGAVSGYLLGRFTATLFALVRGWPTAEITLTISLAYLSFLLPEHYLHVSGVVACVAAGLTIGSVGRTRMSPKTFEQLDGAWGQLGFWSNSLIFLLAAMLIPQTMRDLTWRDVVLILALYGATLVARGITVFGVLPLLRGINRNGDIGGGMKAVMWWGGMRGAVSLALALAVTENPSIDPQLRRFIATSVTGFVLLTLFINGTSLRLLMHGLRLNQLTARQRAVKDRSLAMAVEEIRNRIVDIADRERIDREVIDEVAGDYSHQVTVNQAEQDKRGDLSAEDLLSVGLTVLSAQEDERYYNNFKAQIMTRHIAERLLAQTARLRDAVRAKASEGYLSAVEESLRLTRRFRFALRLHQITGIDRPLAAALADRFEVLLNQRIVLTELIAFARRRLTPLIGTEAVTAVIDLISDRLVKVSAALQALKLQYPDYALELQRRYLGRIARQMELDSYEDLAQQAMIGGEVLSELLLDTKRRWSGLDERPRLDTELTATQLIARVPMFHNLSAAVQAEIAHLLHPRLVIPDEVIVRAGERGDAMYFIASGAVTVKLPGRSVELGSGDFFGELALLRGQPRNADVVALGFCKLLVLSARDLQPLLARDRQLRERIESVAAERLGTALSRN</sequence>
<evidence type="ECO:0000256" key="3">
    <source>
        <dbReference type="ARBA" id="ARBA00022475"/>
    </source>
</evidence>
<feature type="transmembrane region" description="Helical" evidence="10">
    <location>
        <begin position="291"/>
        <end position="307"/>
    </location>
</feature>
<feature type="transmembrane region" description="Helical" evidence="10">
    <location>
        <begin position="319"/>
        <end position="347"/>
    </location>
</feature>
<evidence type="ECO:0000256" key="2">
    <source>
        <dbReference type="ARBA" id="ARBA00022448"/>
    </source>
</evidence>
<feature type="transmembrane region" description="Helical" evidence="10">
    <location>
        <begin position="359"/>
        <end position="379"/>
    </location>
</feature>
<evidence type="ECO:0000256" key="1">
    <source>
        <dbReference type="ARBA" id="ARBA00004651"/>
    </source>
</evidence>
<feature type="transmembrane region" description="Helical" evidence="10">
    <location>
        <begin position="128"/>
        <end position="149"/>
    </location>
</feature>
<keyword evidence="8 10" id="KW-0472">Membrane</keyword>
<dbReference type="PROSITE" id="PS00888">
    <property type="entry name" value="CNMP_BINDING_1"/>
    <property type="match status" value="1"/>
</dbReference>
<feature type="domain" description="Cyclic nucleotide-binding" evidence="11">
    <location>
        <begin position="707"/>
        <end position="821"/>
    </location>
</feature>
<evidence type="ECO:0000256" key="9">
    <source>
        <dbReference type="ARBA" id="ARBA00023201"/>
    </source>
</evidence>
<dbReference type="PANTHER" id="PTHR10110:SF86">
    <property type="entry name" value="SODIUM_HYDROGEN EXCHANGER 7"/>
    <property type="match status" value="1"/>
</dbReference>
<dbReference type="PRINTS" id="PR00103">
    <property type="entry name" value="CAMPKINASE"/>
</dbReference>
<dbReference type="SMART" id="SM00100">
    <property type="entry name" value="cNMP"/>
    <property type="match status" value="1"/>
</dbReference>
<feature type="transmembrane region" description="Helical" evidence="10">
    <location>
        <begin position="194"/>
        <end position="216"/>
    </location>
</feature>
<keyword evidence="13" id="KW-1185">Reference proteome</keyword>
<dbReference type="RefSeq" id="WP_320507134.1">
    <property type="nucleotide sequence ID" value="NZ_JAXCLW010000001.1"/>
</dbReference>
<dbReference type="EMBL" id="JAXCLW010000001">
    <property type="protein sequence ID" value="MDY0882102.1"/>
    <property type="molecule type" value="Genomic_DNA"/>
</dbReference>
<organism evidence="12 13">
    <name type="scientific">Dongia soli</name>
    <dbReference type="NCBI Taxonomy" id="600628"/>
    <lineage>
        <taxon>Bacteria</taxon>
        <taxon>Pseudomonadati</taxon>
        <taxon>Pseudomonadota</taxon>
        <taxon>Alphaproteobacteria</taxon>
        <taxon>Rhodospirillales</taxon>
        <taxon>Dongiaceae</taxon>
        <taxon>Dongia</taxon>
    </lineage>
</organism>
<dbReference type="Proteomes" id="UP001279642">
    <property type="component" value="Unassembled WGS sequence"/>
</dbReference>
<dbReference type="Gene3D" id="2.60.120.10">
    <property type="entry name" value="Jelly Rolls"/>
    <property type="match status" value="1"/>
</dbReference>
<keyword evidence="5 10" id="KW-1133">Transmembrane helix</keyword>
<evidence type="ECO:0000256" key="7">
    <source>
        <dbReference type="ARBA" id="ARBA00023065"/>
    </source>
</evidence>
<name>A0ABU5E712_9PROT</name>
<dbReference type="InterPro" id="IPR018490">
    <property type="entry name" value="cNMP-bd_dom_sf"/>
</dbReference>
<evidence type="ECO:0000256" key="4">
    <source>
        <dbReference type="ARBA" id="ARBA00022692"/>
    </source>
</evidence>
<keyword evidence="6" id="KW-0915">Sodium</keyword>
<keyword evidence="7" id="KW-0406">Ion transport</keyword>
<comment type="subcellular location">
    <subcellularLocation>
        <location evidence="1">Cell membrane</location>
        <topology evidence="1">Multi-pass membrane protein</topology>
    </subcellularLocation>
</comment>
<dbReference type="InterPro" id="IPR000595">
    <property type="entry name" value="cNMP-bd_dom"/>
</dbReference>
<evidence type="ECO:0000256" key="8">
    <source>
        <dbReference type="ARBA" id="ARBA00023136"/>
    </source>
</evidence>
<evidence type="ECO:0000256" key="5">
    <source>
        <dbReference type="ARBA" id="ARBA00022989"/>
    </source>
</evidence>
<dbReference type="Gene3D" id="6.10.140.1330">
    <property type="match status" value="1"/>
</dbReference>
<dbReference type="PROSITE" id="PS50042">
    <property type="entry name" value="CNMP_BINDING_3"/>
    <property type="match status" value="1"/>
</dbReference>
<evidence type="ECO:0000256" key="10">
    <source>
        <dbReference type="SAM" id="Phobius"/>
    </source>
</evidence>
<feature type="transmembrane region" description="Helical" evidence="10">
    <location>
        <begin position="103"/>
        <end position="122"/>
    </location>
</feature>
<evidence type="ECO:0000256" key="6">
    <source>
        <dbReference type="ARBA" id="ARBA00023053"/>
    </source>
</evidence>
<feature type="transmembrane region" description="Helical" evidence="10">
    <location>
        <begin position="391"/>
        <end position="414"/>
    </location>
</feature>
<dbReference type="Pfam" id="PF00027">
    <property type="entry name" value="cNMP_binding"/>
    <property type="match status" value="1"/>
</dbReference>
<reference evidence="12 13" key="1">
    <citation type="journal article" date="2016" name="Antonie Van Leeuwenhoek">
        <title>Dongia soli sp. nov., isolated from soil from Dokdo, Korea.</title>
        <authorList>
            <person name="Kim D.U."/>
            <person name="Lee H."/>
            <person name="Kim H."/>
            <person name="Kim S.G."/>
            <person name="Ka J.O."/>
        </authorList>
    </citation>
    <scope>NUCLEOTIDE SEQUENCE [LARGE SCALE GENOMIC DNA]</scope>
    <source>
        <strain evidence="12 13">D78</strain>
    </source>
</reference>
<evidence type="ECO:0000259" key="11">
    <source>
        <dbReference type="PROSITE" id="PS50042"/>
    </source>
</evidence>
<gene>
    <name evidence="12" type="ORF">SMD27_04550</name>
</gene>
<dbReference type="SUPFAM" id="SSF51206">
    <property type="entry name" value="cAMP-binding domain-like"/>
    <property type="match status" value="1"/>
</dbReference>
<dbReference type="Pfam" id="PF00999">
    <property type="entry name" value="Na_H_Exchanger"/>
    <property type="match status" value="1"/>
</dbReference>
<dbReference type="InterPro" id="IPR018488">
    <property type="entry name" value="cNMP-bd_CS"/>
</dbReference>
<keyword evidence="2" id="KW-0813">Transport</keyword>
<evidence type="ECO:0000313" key="13">
    <source>
        <dbReference type="Proteomes" id="UP001279642"/>
    </source>
</evidence>
<dbReference type="InterPro" id="IPR014710">
    <property type="entry name" value="RmlC-like_jellyroll"/>
</dbReference>
<protein>
    <submittedName>
        <fullName evidence="12">Cation:proton antiporter</fullName>
    </submittedName>
</protein>
<evidence type="ECO:0000313" key="12">
    <source>
        <dbReference type="EMBL" id="MDY0882102.1"/>
    </source>
</evidence>
<feature type="transmembrane region" description="Helical" evidence="10">
    <location>
        <begin position="6"/>
        <end position="25"/>
    </location>
</feature>
<accession>A0ABU5E712</accession>
<keyword evidence="9" id="KW-0739">Sodium transport</keyword>
<feature type="transmembrane region" description="Helical" evidence="10">
    <location>
        <begin position="32"/>
        <end position="54"/>
    </location>
</feature>
<keyword evidence="3" id="KW-1003">Cell membrane</keyword>
<dbReference type="CDD" id="cd00038">
    <property type="entry name" value="CAP_ED"/>
    <property type="match status" value="1"/>
</dbReference>
<comment type="caution">
    <text evidence="12">The sequence shown here is derived from an EMBL/GenBank/DDBJ whole genome shotgun (WGS) entry which is preliminary data.</text>
</comment>
<dbReference type="InterPro" id="IPR006153">
    <property type="entry name" value="Cation/H_exchanger_TM"/>
</dbReference>
<proteinExistence type="predicted"/>
<feature type="transmembrane region" description="Helical" evidence="10">
    <location>
        <begin position="74"/>
        <end position="91"/>
    </location>
</feature>
<feature type="transmembrane region" description="Helical" evidence="10">
    <location>
        <begin position="252"/>
        <end position="271"/>
    </location>
</feature>
<dbReference type="InterPro" id="IPR018422">
    <property type="entry name" value="Cation/H_exchanger_CPA1"/>
</dbReference>
<feature type="transmembrane region" description="Helical" evidence="10">
    <location>
        <begin position="223"/>
        <end position="246"/>
    </location>
</feature>
<dbReference type="PANTHER" id="PTHR10110">
    <property type="entry name" value="SODIUM/HYDROGEN EXCHANGER"/>
    <property type="match status" value="1"/>
</dbReference>
<keyword evidence="4 10" id="KW-0812">Transmembrane</keyword>